<keyword evidence="1" id="KW-1133">Transmembrane helix</keyword>
<protein>
    <recommendedName>
        <fullName evidence="6">Transmembrane protein</fullName>
    </recommendedName>
</protein>
<keyword evidence="2" id="KW-0732">Signal</keyword>
<reference evidence="4" key="1">
    <citation type="submission" date="2021-02" db="EMBL/GenBank/DDBJ databases">
        <authorList>
            <person name="Nowell W R."/>
        </authorList>
    </citation>
    <scope>NUCLEOTIDE SEQUENCE</scope>
</reference>
<evidence type="ECO:0000313" key="3">
    <source>
        <dbReference type="EMBL" id="CAF0896093.1"/>
    </source>
</evidence>
<comment type="caution">
    <text evidence="4">The sequence shown here is derived from an EMBL/GenBank/DDBJ whole genome shotgun (WGS) entry which is preliminary data.</text>
</comment>
<dbReference type="Proteomes" id="UP000677228">
    <property type="component" value="Unassembled WGS sequence"/>
</dbReference>
<dbReference type="EMBL" id="CAJOBA010003309">
    <property type="protein sequence ID" value="CAF3677538.1"/>
    <property type="molecule type" value="Genomic_DNA"/>
</dbReference>
<dbReference type="Proteomes" id="UP000682733">
    <property type="component" value="Unassembled WGS sequence"/>
</dbReference>
<organism evidence="4 5">
    <name type="scientific">Didymodactylos carnosus</name>
    <dbReference type="NCBI Taxonomy" id="1234261"/>
    <lineage>
        <taxon>Eukaryota</taxon>
        <taxon>Metazoa</taxon>
        <taxon>Spiralia</taxon>
        <taxon>Gnathifera</taxon>
        <taxon>Rotifera</taxon>
        <taxon>Eurotatoria</taxon>
        <taxon>Bdelloidea</taxon>
        <taxon>Philodinida</taxon>
        <taxon>Philodinidae</taxon>
        <taxon>Didymodactylos</taxon>
    </lineage>
</organism>
<feature type="transmembrane region" description="Helical" evidence="1">
    <location>
        <begin position="598"/>
        <end position="618"/>
    </location>
</feature>
<evidence type="ECO:0000313" key="5">
    <source>
        <dbReference type="Proteomes" id="UP000682733"/>
    </source>
</evidence>
<name>A0A8S2HTX0_9BILA</name>
<proteinExistence type="predicted"/>
<evidence type="ECO:0000256" key="2">
    <source>
        <dbReference type="SAM" id="SignalP"/>
    </source>
</evidence>
<keyword evidence="1" id="KW-0812">Transmembrane</keyword>
<evidence type="ECO:0000313" key="4">
    <source>
        <dbReference type="EMBL" id="CAF3677538.1"/>
    </source>
</evidence>
<evidence type="ECO:0008006" key="6">
    <source>
        <dbReference type="Google" id="ProtNLM"/>
    </source>
</evidence>
<sequence length="684" mass="74648">MCPQMQYLYLFILIIFVNDVKSSIFDPDITDYNAYGLKFAANDFLLAQAQGGDQLLFVQFSPYDSPLTLSCSVDYPDSSQYVYTVAVGSKQASTQEYFYFAGEISGIDDEETVVQRTFIGIVNNTGMSAHANPMDFSCNDVVAYYKYLSLDYGHQEYYVIGVKSTGTVAYGFSNGFVFVYTPLNSLLVSVNGSTIWTDGTFMPHAVDVSQYNFAVVAGYIDNGRNSRIKFTPVVYLLKFNLVSGFPYVVSNWTYVPSNNSWQFGQSNSGANIYSAKYDMSLSINDYGQVLVGIQSANTVVRLSVSVSNPSAFIFISSQENGGRALGYGKSVAWLQNGTSIAILANSYTLSYTWISSQIYLYNSFTNSPSSILLNTEQTLSSNMDSIFPNSQQTLSSNMDSIFLRLLSTPTALALMDSAGYIFVILPSLPGFYSSTTGSDSATSPGVSVTRPCISGTYNNQTGSVGPCKLCSRGLKNSGNDSVSCAICDASSFCPLGSTDDVSYTALVSVVQALSYPTSPESVIFDDILIQNMFRLGTSGHCVVVSPLFWALIVTGLAIMILLLMAGLKLCIKHPHGKKARKYLKHVFKQTDFVGEGELWVGGLASFAIVVLVSFAYSFSNSYLNQYPIENVGNSNFACDRSIRNAKFDTSLQSLGIPATENEQTMFDLLNEQTFKCHALRTSIG</sequence>
<accession>A0A8S2HTX0</accession>
<dbReference type="EMBL" id="CAJNOK010003308">
    <property type="protein sequence ID" value="CAF0896093.1"/>
    <property type="molecule type" value="Genomic_DNA"/>
</dbReference>
<gene>
    <name evidence="3" type="ORF">OVA965_LOCUS9377</name>
    <name evidence="4" type="ORF">TMI583_LOCUS9373</name>
</gene>
<evidence type="ECO:0000256" key="1">
    <source>
        <dbReference type="SAM" id="Phobius"/>
    </source>
</evidence>
<feature type="signal peptide" evidence="2">
    <location>
        <begin position="1"/>
        <end position="22"/>
    </location>
</feature>
<feature type="transmembrane region" description="Helical" evidence="1">
    <location>
        <begin position="547"/>
        <end position="571"/>
    </location>
</feature>
<dbReference type="AlphaFoldDB" id="A0A8S2HTX0"/>
<keyword evidence="1" id="KW-0472">Membrane</keyword>
<feature type="chain" id="PRO_5036273608" description="Transmembrane protein" evidence="2">
    <location>
        <begin position="23"/>
        <end position="684"/>
    </location>
</feature>